<dbReference type="RefSeq" id="WP_004420487.1">
    <property type="nucleotide sequence ID" value="NZ_AORH01000024.1"/>
</dbReference>
<evidence type="ECO:0000256" key="1">
    <source>
        <dbReference type="SAM" id="Coils"/>
    </source>
</evidence>
<comment type="caution">
    <text evidence="3">The sequence shown here is derived from an EMBL/GenBank/DDBJ whole genome shotgun (WGS) entry which is preliminary data.</text>
</comment>
<protein>
    <recommendedName>
        <fullName evidence="5">Lipoprotein</fullName>
    </recommendedName>
</protein>
<feature type="signal peptide" evidence="2">
    <location>
        <begin position="1"/>
        <end position="22"/>
    </location>
</feature>
<gene>
    <name evidence="3" type="ORF">MBVG_3450</name>
</gene>
<dbReference type="PATRIC" id="fig|1188235.3.peg.360"/>
<feature type="coiled-coil region" evidence="1">
    <location>
        <begin position="48"/>
        <end position="82"/>
    </location>
</feature>
<keyword evidence="2" id="KW-0732">Signal</keyword>
<proteinExistence type="predicted"/>
<evidence type="ECO:0008006" key="5">
    <source>
        <dbReference type="Google" id="ProtNLM"/>
    </source>
</evidence>
<keyword evidence="4" id="KW-1185">Reference proteome</keyword>
<reference evidence="3 4" key="1">
    <citation type="journal article" date="2013" name="Genome Announc.">
        <title>Draft Genome Sequences of Mycoplasma alkalescens, Mycoplasma arginini, and Mycoplasma bovigenitalium, Three Species with Equivocal Pathogenic Status for Cattle.</title>
        <authorList>
            <person name="Manso-Silvan L."/>
            <person name="Tardy F."/>
            <person name="Baranowski E."/>
            <person name="Barre A."/>
            <person name="Blanchard A."/>
            <person name="Breton M."/>
            <person name="Couture C."/>
            <person name="Citti C."/>
            <person name="Dordet-Frisoni E."/>
            <person name="Dupuy V."/>
            <person name="Gaurivaud P."/>
            <person name="Jacob D."/>
            <person name="Lemaitre C."/>
            <person name="Nikolski M."/>
            <person name="Nouvel L.X."/>
            <person name="Poumarat F."/>
            <person name="Thebault P."/>
            <person name="Theil S."/>
            <person name="Thiaucourt F."/>
            <person name="Sirand-Pugnet P."/>
        </authorList>
    </citation>
    <scope>NUCLEOTIDE SEQUENCE [LARGE SCALE GENOMIC DNA]</scope>
    <source>
        <strain evidence="3 4">51080</strain>
    </source>
</reference>
<dbReference type="AlphaFoldDB" id="N9VD67"/>
<evidence type="ECO:0000313" key="4">
    <source>
        <dbReference type="Proteomes" id="UP000013220"/>
    </source>
</evidence>
<dbReference type="Proteomes" id="UP000013220">
    <property type="component" value="Unassembled WGS sequence"/>
</dbReference>
<sequence>MKKRIILTASLTTCTLPLVAMSCDKQIKKETDKPTPAPQSDDAKTKKISALEAINKDLEAKIKLLESLNDKLLAENNEIKAHPEKWTKLKELTALWTKNKIDTQSTLEGIEDIARKTKYQEQYNKIVDTIDKASTPPTVEIYNQQLTKLKEIVEEISTHPYKRQYEEILKWAKTEGELIKEEQLKQITDKVDLKQPQTMKQGIESIQSLIRNLKLDGAVFKFEPPKWVKLPTAEEIKKLQDTARGQFDQIIKDLKLQFPSHADDIEKQIKALGNNPKNSDYVKLAQDLINKYRTISQGSGAAS</sequence>
<accession>N9VD67</accession>
<feature type="chain" id="PRO_5004155385" description="Lipoprotein" evidence="2">
    <location>
        <begin position="23"/>
        <end position="303"/>
    </location>
</feature>
<evidence type="ECO:0000313" key="3">
    <source>
        <dbReference type="EMBL" id="ENY69613.1"/>
    </source>
</evidence>
<keyword evidence="1" id="KW-0175">Coiled coil</keyword>
<name>N9VD67_9BACT</name>
<organism evidence="3 4">
    <name type="scientific">Mycoplasmopsis bovigenitalium 51080</name>
    <dbReference type="NCBI Taxonomy" id="1188235"/>
    <lineage>
        <taxon>Bacteria</taxon>
        <taxon>Bacillati</taxon>
        <taxon>Mycoplasmatota</taxon>
        <taxon>Mycoplasmoidales</taxon>
        <taxon>Metamycoplasmataceae</taxon>
        <taxon>Mycoplasmopsis</taxon>
    </lineage>
</organism>
<evidence type="ECO:0000256" key="2">
    <source>
        <dbReference type="SAM" id="SignalP"/>
    </source>
</evidence>
<dbReference type="EMBL" id="AORH01000024">
    <property type="protein sequence ID" value="ENY69613.1"/>
    <property type="molecule type" value="Genomic_DNA"/>
</dbReference>
<dbReference type="PROSITE" id="PS51257">
    <property type="entry name" value="PROKAR_LIPOPROTEIN"/>
    <property type="match status" value="1"/>
</dbReference>